<keyword evidence="4" id="KW-1185">Reference proteome</keyword>
<keyword evidence="2" id="KW-1133">Transmembrane helix</keyword>
<dbReference type="RefSeq" id="WP_260724806.1">
    <property type="nucleotide sequence ID" value="NZ_BAAABS010000006.1"/>
</dbReference>
<dbReference type="PANTHER" id="PTHR40278">
    <property type="entry name" value="DNA UTILIZATION PROTEIN HOFN"/>
    <property type="match status" value="1"/>
</dbReference>
<feature type="region of interest" description="Disordered" evidence="1">
    <location>
        <begin position="1"/>
        <end position="94"/>
    </location>
</feature>
<dbReference type="EMBL" id="CP073721">
    <property type="protein sequence ID" value="UWZ35462.1"/>
    <property type="molecule type" value="Genomic_DNA"/>
</dbReference>
<evidence type="ECO:0000313" key="4">
    <source>
        <dbReference type="Proteomes" id="UP001058271"/>
    </source>
</evidence>
<feature type="compositionally biased region" description="Low complexity" evidence="1">
    <location>
        <begin position="191"/>
        <end position="200"/>
    </location>
</feature>
<accession>A0ABY5Z0X7</accession>
<dbReference type="InterPro" id="IPR052534">
    <property type="entry name" value="Extracell_DNA_Util/SecSys_Comp"/>
</dbReference>
<feature type="compositionally biased region" description="Pro residues" evidence="1">
    <location>
        <begin position="64"/>
        <end position="75"/>
    </location>
</feature>
<evidence type="ECO:0000313" key="3">
    <source>
        <dbReference type="EMBL" id="UWZ35462.1"/>
    </source>
</evidence>
<evidence type="ECO:0000256" key="2">
    <source>
        <dbReference type="SAM" id="Phobius"/>
    </source>
</evidence>
<organism evidence="3 4">
    <name type="scientific">Dactylosporangium roseum</name>
    <dbReference type="NCBI Taxonomy" id="47989"/>
    <lineage>
        <taxon>Bacteria</taxon>
        <taxon>Bacillati</taxon>
        <taxon>Actinomycetota</taxon>
        <taxon>Actinomycetes</taxon>
        <taxon>Micromonosporales</taxon>
        <taxon>Micromonosporaceae</taxon>
        <taxon>Dactylosporangium</taxon>
    </lineage>
</organism>
<reference evidence="3" key="1">
    <citation type="submission" date="2021-04" db="EMBL/GenBank/DDBJ databases">
        <title>Biosynthetic gene clusters of Dactylosporangioum roseum.</title>
        <authorList>
            <person name="Hartkoorn R.C."/>
            <person name="Beaudoing E."/>
            <person name="Hot D."/>
            <person name="Moureu S."/>
        </authorList>
    </citation>
    <scope>NUCLEOTIDE SEQUENCE</scope>
    <source>
        <strain evidence="3">NRRL B-16295</strain>
    </source>
</reference>
<evidence type="ECO:0000256" key="1">
    <source>
        <dbReference type="SAM" id="MobiDB-lite"/>
    </source>
</evidence>
<keyword evidence="2" id="KW-0472">Membrane</keyword>
<gene>
    <name evidence="3" type="ORF">Drose_30715</name>
</gene>
<sequence>MTAPSDPHGRGAGDWQDGSQRRLTGIVLPSFDDPGADFDELEHRSGRDTRPEATDEAHSVPVVPSGPPPSWPPLPEDTAAQERDPEQAKREFPRYIHGEFVLPAGTPRQEPALDPFVMPLAAPATEAPPAAVVTPVPPEIADAPTRPIPAVPPASDEPADRPTAPHVHRGSGPQTQPARPRLTQPRPTPAEPTHAEPTQPRRAGPWNGVPHPAFPDATARTFRILPIAADLLPLEISETRRVRRVRRFVVSGVALVTALVLAWYGSAAYETGRAQRDLDSATDTTLSLTRQQNAYNEQVKTRARSMRITNQLKVVLARDLSWSALLTSLQQAAPKGVKITGVTGSLSADSETRSPGGAVGLITLTGTAPTKTAVASYVDTLGGVEGIANPFPTDATQEDDVVAFTVRMDITGAALGGRYTTPSAAPSASGGN</sequence>
<name>A0ABY5Z0X7_9ACTN</name>
<feature type="compositionally biased region" description="Basic and acidic residues" evidence="1">
    <location>
        <begin position="41"/>
        <end position="58"/>
    </location>
</feature>
<feature type="transmembrane region" description="Helical" evidence="2">
    <location>
        <begin position="248"/>
        <end position="266"/>
    </location>
</feature>
<dbReference type="PANTHER" id="PTHR40278:SF1">
    <property type="entry name" value="DNA UTILIZATION PROTEIN HOFN"/>
    <property type="match status" value="1"/>
</dbReference>
<dbReference type="Proteomes" id="UP001058271">
    <property type="component" value="Chromosome"/>
</dbReference>
<protein>
    <submittedName>
        <fullName evidence="3">PilN domain-containing protein</fullName>
    </submittedName>
</protein>
<feature type="region of interest" description="Disordered" evidence="1">
    <location>
        <begin position="126"/>
        <end position="214"/>
    </location>
</feature>
<feature type="compositionally biased region" description="Basic and acidic residues" evidence="1">
    <location>
        <begin position="80"/>
        <end position="94"/>
    </location>
</feature>
<keyword evidence="2" id="KW-0812">Transmembrane</keyword>
<proteinExistence type="predicted"/>